<evidence type="ECO:0000256" key="6">
    <source>
        <dbReference type="ARBA" id="ARBA00022974"/>
    </source>
</evidence>
<evidence type="ECO:0000256" key="11">
    <source>
        <dbReference type="RuleBase" id="RU003518"/>
    </source>
</evidence>
<sequence length="602" mass="65676">MSQARLLRVHFWSALVATALLLVAPCVKAHSCHEVKTAFQLRHIGPLKWVPEAPGTDADLQICKHQGPTCCTRKMEESYQAAVRRETLQNIRSYSFELKYLIMGHATSFQDTFQSLVSFAMNHTLALFDTAYQPLAQDARPPVAGLFGDLALFLQGGAVTAEGAVARFFDELFPPVYGRLLTPGSPPPVAQRAECLRATRRDLSPFGPHPQALAAELERALRAGRALSRALAAGTEALNATESAPLSRECGRALVRMQYCPHCRGLTLVRPCAGYCLNVMRGCLAGLSELDAPWRRYVAVLEGLTGALAGAHDLELALLGIRDQVNEAILYTQLHGPRISATVDKVCGQNSEASSAASTSQPPPATSSLPPPNPRHEAPLDRLAHLKSSLPLKPSKNDKPRSVKKISREFMSYIQRYRTFFATLPEMLCETEMVDEFWTCWNGEEVVESYSGRVVGSGLQAQKLNPEIKVRSADPVLLELKEKLELFNQEMVGEATLVRSSGVWLEAGSGVPDASGECDDEDGCQGSGFNAAAEDEDDIDTFHSKGTSRRKDPPLESPRRPPTVRIPSGNSDAPHTIAPTSMLLLLAATLFMLVSQMQCHLL</sequence>
<dbReference type="GO" id="GO:0098552">
    <property type="term" value="C:side of membrane"/>
    <property type="evidence" value="ECO:0007669"/>
    <property type="project" value="UniProtKB-KW"/>
</dbReference>
<dbReference type="GO" id="GO:0090263">
    <property type="term" value="P:positive regulation of canonical Wnt signaling pathway"/>
    <property type="evidence" value="ECO:0007669"/>
    <property type="project" value="TreeGrafter"/>
</dbReference>
<keyword evidence="16" id="KW-1185">Reference proteome</keyword>
<evidence type="ECO:0000256" key="14">
    <source>
        <dbReference type="SAM" id="SignalP"/>
    </source>
</evidence>
<evidence type="ECO:0000313" key="16">
    <source>
        <dbReference type="Proteomes" id="UP000261540"/>
    </source>
</evidence>
<dbReference type="GO" id="GO:0005886">
    <property type="term" value="C:plasma membrane"/>
    <property type="evidence" value="ECO:0007669"/>
    <property type="project" value="UniProtKB-SubCell"/>
</dbReference>
<evidence type="ECO:0000256" key="1">
    <source>
        <dbReference type="ARBA" id="ARBA00004609"/>
    </source>
</evidence>
<dbReference type="GO" id="GO:0016477">
    <property type="term" value="P:cell migration"/>
    <property type="evidence" value="ECO:0007669"/>
    <property type="project" value="TreeGrafter"/>
</dbReference>
<dbReference type="PANTHER" id="PTHR10822:SF19">
    <property type="entry name" value="GLYPICAN-5"/>
    <property type="match status" value="1"/>
</dbReference>
<dbReference type="InterPro" id="IPR019803">
    <property type="entry name" value="Glypican_CS"/>
</dbReference>
<feature type="compositionally biased region" description="Basic and acidic residues" evidence="13">
    <location>
        <begin position="549"/>
        <end position="559"/>
    </location>
</feature>
<dbReference type="STRING" id="1676925.ENSPKIP00000015902"/>
<evidence type="ECO:0000256" key="5">
    <source>
        <dbReference type="ARBA" id="ARBA00022729"/>
    </source>
</evidence>
<dbReference type="AlphaFoldDB" id="A0A3B3RB38"/>
<dbReference type="GO" id="GO:0005576">
    <property type="term" value="C:extracellular region"/>
    <property type="evidence" value="ECO:0007669"/>
    <property type="project" value="TreeGrafter"/>
</dbReference>
<evidence type="ECO:0000256" key="9">
    <source>
        <dbReference type="ARBA" id="ARBA00023207"/>
    </source>
</evidence>
<feature type="region of interest" description="Disordered" evidence="13">
    <location>
        <begin position="510"/>
        <end position="573"/>
    </location>
</feature>
<evidence type="ECO:0000256" key="8">
    <source>
        <dbReference type="ARBA" id="ARBA00023180"/>
    </source>
</evidence>
<keyword evidence="3" id="KW-1003">Cell membrane</keyword>
<evidence type="ECO:0000256" key="3">
    <source>
        <dbReference type="ARBA" id="ARBA00022475"/>
    </source>
</evidence>
<dbReference type="GO" id="GO:0009986">
    <property type="term" value="C:cell surface"/>
    <property type="evidence" value="ECO:0007669"/>
    <property type="project" value="TreeGrafter"/>
</dbReference>
<accession>A0A3B3RB38</accession>
<feature type="chain" id="PRO_5017375382" evidence="14">
    <location>
        <begin position="30"/>
        <end position="602"/>
    </location>
</feature>
<dbReference type="OrthoDB" id="6380619at2759"/>
<feature type="compositionally biased region" description="Low complexity" evidence="13">
    <location>
        <begin position="351"/>
        <end position="360"/>
    </location>
</feature>
<comment type="function">
    <text evidence="12">Cell surface proteoglycan.</text>
</comment>
<evidence type="ECO:0000256" key="7">
    <source>
        <dbReference type="ARBA" id="ARBA00023136"/>
    </source>
</evidence>
<dbReference type="Pfam" id="PF01153">
    <property type="entry name" value="Glypican"/>
    <property type="match status" value="1"/>
</dbReference>
<keyword evidence="6 12" id="KW-0654">Proteoglycan</keyword>
<keyword evidence="9 12" id="KW-0357">Heparan sulfate</keyword>
<evidence type="ECO:0000256" key="13">
    <source>
        <dbReference type="SAM" id="MobiDB-lite"/>
    </source>
</evidence>
<reference evidence="15" key="2">
    <citation type="submission" date="2025-09" db="UniProtKB">
        <authorList>
            <consortium name="Ensembl"/>
        </authorList>
    </citation>
    <scope>IDENTIFICATION</scope>
</reference>
<dbReference type="PROSITE" id="PS01207">
    <property type="entry name" value="GLYPICAN"/>
    <property type="match status" value="1"/>
</dbReference>
<feature type="signal peptide" evidence="14">
    <location>
        <begin position="1"/>
        <end position="29"/>
    </location>
</feature>
<dbReference type="Ensembl" id="ENSPKIT00000040378.1">
    <property type="protein sequence ID" value="ENSPKIP00000015902.1"/>
    <property type="gene ID" value="ENSPKIG00000002441.1"/>
</dbReference>
<protein>
    <submittedName>
        <fullName evidence="15">Glypican 5b</fullName>
    </submittedName>
</protein>
<comment type="subcellular location">
    <subcellularLocation>
        <location evidence="1 12">Cell membrane</location>
        <topology evidence="1 12">Lipid-anchor</topology>
        <topology evidence="1 12">GPI-anchor</topology>
    </subcellularLocation>
</comment>
<keyword evidence="4 12" id="KW-0336">GPI-anchor</keyword>
<name>A0A3B3RB38_9TELE</name>
<proteinExistence type="inferred from homology"/>
<feature type="region of interest" description="Disordered" evidence="13">
    <location>
        <begin position="351"/>
        <end position="379"/>
    </location>
</feature>
<keyword evidence="8" id="KW-0325">Glycoprotein</keyword>
<dbReference type="GeneTree" id="ENSGT01050000244955"/>
<comment type="similarity">
    <text evidence="2 11">Belongs to the glypican family.</text>
</comment>
<keyword evidence="5 14" id="KW-0732">Signal</keyword>
<keyword evidence="7 12" id="KW-0472">Membrane</keyword>
<dbReference type="InterPro" id="IPR001863">
    <property type="entry name" value="Glypican"/>
</dbReference>
<evidence type="ECO:0000313" key="15">
    <source>
        <dbReference type="Ensembl" id="ENSPKIP00000015902.1"/>
    </source>
</evidence>
<evidence type="ECO:0000256" key="12">
    <source>
        <dbReference type="RuleBase" id="RU003519"/>
    </source>
</evidence>
<dbReference type="Proteomes" id="UP000261540">
    <property type="component" value="Unplaced"/>
</dbReference>
<dbReference type="GO" id="GO:1905475">
    <property type="term" value="P:regulation of protein localization to membrane"/>
    <property type="evidence" value="ECO:0007669"/>
    <property type="project" value="TreeGrafter"/>
</dbReference>
<keyword evidence="10 12" id="KW-0449">Lipoprotein</keyword>
<dbReference type="KEGG" id="pki:111834039"/>
<evidence type="ECO:0000256" key="2">
    <source>
        <dbReference type="ARBA" id="ARBA00010260"/>
    </source>
</evidence>
<evidence type="ECO:0000256" key="4">
    <source>
        <dbReference type="ARBA" id="ARBA00022622"/>
    </source>
</evidence>
<organism evidence="15 16">
    <name type="scientific">Paramormyrops kingsleyae</name>
    <dbReference type="NCBI Taxonomy" id="1676925"/>
    <lineage>
        <taxon>Eukaryota</taxon>
        <taxon>Metazoa</taxon>
        <taxon>Chordata</taxon>
        <taxon>Craniata</taxon>
        <taxon>Vertebrata</taxon>
        <taxon>Euteleostomi</taxon>
        <taxon>Actinopterygii</taxon>
        <taxon>Neopterygii</taxon>
        <taxon>Teleostei</taxon>
        <taxon>Osteoglossocephala</taxon>
        <taxon>Osteoglossomorpha</taxon>
        <taxon>Osteoglossiformes</taxon>
        <taxon>Mormyridae</taxon>
        <taxon>Paramormyrops</taxon>
    </lineage>
</organism>
<feature type="compositionally biased region" description="Pro residues" evidence="13">
    <location>
        <begin position="361"/>
        <end position="373"/>
    </location>
</feature>
<reference evidence="15" key="1">
    <citation type="submission" date="2025-08" db="UniProtKB">
        <authorList>
            <consortium name="Ensembl"/>
        </authorList>
    </citation>
    <scope>IDENTIFICATION</scope>
</reference>
<dbReference type="PANTHER" id="PTHR10822">
    <property type="entry name" value="GLYPICAN"/>
    <property type="match status" value="1"/>
</dbReference>
<evidence type="ECO:0000256" key="10">
    <source>
        <dbReference type="ARBA" id="ARBA00023288"/>
    </source>
</evidence>